<dbReference type="Pfam" id="PF10203">
    <property type="entry name" value="Pet191_N"/>
    <property type="match status" value="1"/>
</dbReference>
<dbReference type="PROSITE" id="PS51808">
    <property type="entry name" value="CHCH"/>
    <property type="match status" value="1"/>
</dbReference>
<dbReference type="EMBL" id="BDSP01000123">
    <property type="protein sequence ID" value="GAX17823.1"/>
    <property type="molecule type" value="Genomic_DNA"/>
</dbReference>
<accession>A0A1Z5JUV8</accession>
<gene>
    <name evidence="3" type="ORF">FisN_18Hu023</name>
</gene>
<sequence length="69" mass="8111">MPHSCNEAAFSLLQCMEETPCVVEEKRSVYDCLQDPYESDPCRAFRNAYTMCKHSQLNMRTRIRGVRTY</sequence>
<dbReference type="Proteomes" id="UP000198406">
    <property type="component" value="Unassembled WGS sequence"/>
</dbReference>
<evidence type="ECO:0000313" key="3">
    <source>
        <dbReference type="EMBL" id="GAX17823.1"/>
    </source>
</evidence>
<dbReference type="InParanoid" id="A0A1Z5JUV8"/>
<dbReference type="PANTHER" id="PTHR28627">
    <property type="entry name" value="CYTOCHROME C OXIDASE ASSEMBLY FACTOR 5"/>
    <property type="match status" value="1"/>
</dbReference>
<evidence type="ECO:0008006" key="5">
    <source>
        <dbReference type="Google" id="ProtNLM"/>
    </source>
</evidence>
<keyword evidence="4" id="KW-1185">Reference proteome</keyword>
<evidence type="ECO:0000256" key="2">
    <source>
        <dbReference type="ARBA" id="ARBA00023157"/>
    </source>
</evidence>
<dbReference type="GO" id="GO:0033617">
    <property type="term" value="P:mitochondrial respiratory chain complex IV assembly"/>
    <property type="evidence" value="ECO:0007669"/>
    <property type="project" value="TreeGrafter"/>
</dbReference>
<dbReference type="AlphaFoldDB" id="A0A1Z5JUV8"/>
<reference evidence="3 4" key="1">
    <citation type="journal article" date="2015" name="Plant Cell">
        <title>Oil accumulation by the oleaginous diatom Fistulifera solaris as revealed by the genome and transcriptome.</title>
        <authorList>
            <person name="Tanaka T."/>
            <person name="Maeda Y."/>
            <person name="Veluchamy A."/>
            <person name="Tanaka M."/>
            <person name="Abida H."/>
            <person name="Marechal E."/>
            <person name="Bowler C."/>
            <person name="Muto M."/>
            <person name="Sunaga Y."/>
            <person name="Tanaka M."/>
            <person name="Yoshino T."/>
            <person name="Taniguchi T."/>
            <person name="Fukuda Y."/>
            <person name="Nemoto M."/>
            <person name="Matsumoto M."/>
            <person name="Wong P.S."/>
            <person name="Aburatani S."/>
            <person name="Fujibuchi W."/>
        </authorList>
    </citation>
    <scope>NUCLEOTIDE SEQUENCE [LARGE SCALE GENOMIC DNA]</scope>
    <source>
        <strain evidence="3 4">JPCC DA0580</strain>
    </source>
</reference>
<evidence type="ECO:0000313" key="4">
    <source>
        <dbReference type="Proteomes" id="UP000198406"/>
    </source>
</evidence>
<evidence type="ECO:0000256" key="1">
    <source>
        <dbReference type="ARBA" id="ARBA00007785"/>
    </source>
</evidence>
<name>A0A1Z5JUV8_FISSO</name>
<keyword evidence="2" id="KW-1015">Disulfide bond</keyword>
<organism evidence="3 4">
    <name type="scientific">Fistulifera solaris</name>
    <name type="common">Oleaginous diatom</name>
    <dbReference type="NCBI Taxonomy" id="1519565"/>
    <lineage>
        <taxon>Eukaryota</taxon>
        <taxon>Sar</taxon>
        <taxon>Stramenopiles</taxon>
        <taxon>Ochrophyta</taxon>
        <taxon>Bacillariophyta</taxon>
        <taxon>Bacillariophyceae</taxon>
        <taxon>Bacillariophycidae</taxon>
        <taxon>Naviculales</taxon>
        <taxon>Naviculaceae</taxon>
        <taxon>Fistulifera</taxon>
    </lineage>
</organism>
<dbReference type="InterPro" id="IPR018793">
    <property type="entry name" value="Cyt_c_oxidase_assmbl_Pet191"/>
</dbReference>
<comment type="caution">
    <text evidence="3">The sequence shown here is derived from an EMBL/GenBank/DDBJ whole genome shotgun (WGS) entry which is preliminary data.</text>
</comment>
<protein>
    <recommendedName>
        <fullName evidence="5">CHCH domain-containing protein</fullName>
    </recommendedName>
</protein>
<proteinExistence type="inferred from homology"/>
<dbReference type="PANTHER" id="PTHR28627:SF1">
    <property type="entry name" value="CYTOCHROME C OXIDASE ASSEMBLY FACTOR 5"/>
    <property type="match status" value="1"/>
</dbReference>
<dbReference type="GO" id="GO:0005739">
    <property type="term" value="C:mitochondrion"/>
    <property type="evidence" value="ECO:0007669"/>
    <property type="project" value="TreeGrafter"/>
</dbReference>
<comment type="similarity">
    <text evidence="1">Belongs to the PET191 family.</text>
</comment>
<dbReference type="OrthoDB" id="282149at2759"/>